<keyword evidence="4" id="KW-1185">Reference proteome</keyword>
<evidence type="ECO:0000313" key="4">
    <source>
        <dbReference type="Proteomes" id="UP001560267"/>
    </source>
</evidence>
<keyword evidence="1" id="KW-0472">Membrane</keyword>
<feature type="transmembrane region" description="Helical" evidence="1">
    <location>
        <begin position="12"/>
        <end position="32"/>
    </location>
</feature>
<feature type="domain" description="DUF5666" evidence="2">
    <location>
        <begin position="217"/>
        <end position="282"/>
    </location>
</feature>
<comment type="caution">
    <text evidence="3">The sequence shown here is derived from an EMBL/GenBank/DDBJ whole genome shotgun (WGS) entry which is preliminary data.</text>
</comment>
<gene>
    <name evidence="3" type="ORF">AB6A68_09075</name>
</gene>
<dbReference type="EMBL" id="JBFSHR010000031">
    <property type="protein sequence ID" value="MEX6429988.1"/>
    <property type="molecule type" value="Genomic_DNA"/>
</dbReference>
<proteinExistence type="predicted"/>
<protein>
    <submittedName>
        <fullName evidence="3">DUF5666 domain-containing protein</fullName>
    </submittedName>
</protein>
<dbReference type="Proteomes" id="UP001560267">
    <property type="component" value="Unassembled WGS sequence"/>
</dbReference>
<keyword evidence="1" id="KW-1133">Transmembrane helix</keyword>
<feature type="domain" description="DUF5666" evidence="2">
    <location>
        <begin position="70"/>
        <end position="127"/>
    </location>
</feature>
<name>A0ABV3Y648_9ACTN</name>
<organism evidence="3 4">
    <name type="scientific">Ferrimicrobium acidiphilum</name>
    <dbReference type="NCBI Taxonomy" id="121039"/>
    <lineage>
        <taxon>Bacteria</taxon>
        <taxon>Bacillati</taxon>
        <taxon>Actinomycetota</taxon>
        <taxon>Acidimicrobiia</taxon>
        <taxon>Acidimicrobiales</taxon>
        <taxon>Acidimicrobiaceae</taxon>
        <taxon>Ferrimicrobium</taxon>
    </lineage>
</organism>
<evidence type="ECO:0000256" key="1">
    <source>
        <dbReference type="SAM" id="Phobius"/>
    </source>
</evidence>
<keyword evidence="1" id="KW-0812">Transmembrane</keyword>
<dbReference type="RefSeq" id="WP_298403851.1">
    <property type="nucleotide sequence ID" value="NZ_JBFSHR010000031.1"/>
</dbReference>
<evidence type="ECO:0000259" key="2">
    <source>
        <dbReference type="Pfam" id="PF18914"/>
    </source>
</evidence>
<accession>A0ABV3Y648</accession>
<evidence type="ECO:0000313" key="3">
    <source>
        <dbReference type="EMBL" id="MEX6429988.1"/>
    </source>
</evidence>
<sequence>MKRSVRVHKKAIIRVAVGMGAICLVGAGVVAVGGHDNTTGQVAATLPSSVTTGHRVRPNKYRHHRHLVGGQVVGVTAQTLTIRTPGGVTQTFDLTSTTAYRRGTSAIGASTLADGDYVRVRTTTPSTSIAAAVRVMVPTVVGRVTGVSGTAVTIANRFGLVRTLDTSSATNYREAGSSVASSALGVGEIVTARGTVTASGAALDASLIVIHQERYAGVVTSVAGSNISLRLAHGLTATIDTNASTHYRVGKAAGSESSVTVGAFIVARGQVSGTNTLAATTIRIGRAHPRSKSAGTASVPAAIA</sequence>
<reference evidence="3 4" key="1">
    <citation type="submission" date="2024-07" db="EMBL/GenBank/DDBJ databases">
        <title>Draft Genome Sequence of Ferrimicrobium acidiphilum Strain YE2023, Isolated from a Pulp of Bioleach Reactor.</title>
        <authorList>
            <person name="Elkina Y.A."/>
            <person name="Bulaeva A.G."/>
            <person name="Beletsky A.V."/>
            <person name="Mardanov A.V."/>
        </authorList>
    </citation>
    <scope>NUCLEOTIDE SEQUENCE [LARGE SCALE GENOMIC DNA]</scope>
    <source>
        <strain evidence="3 4">YE2023</strain>
    </source>
</reference>
<dbReference type="InterPro" id="IPR043724">
    <property type="entry name" value="DUF5666"/>
</dbReference>
<dbReference type="Pfam" id="PF18914">
    <property type="entry name" value="DUF5666"/>
    <property type="match status" value="2"/>
</dbReference>